<dbReference type="Pfam" id="PF15045">
    <property type="entry name" value="Clathrin_bdg"/>
    <property type="match status" value="1"/>
</dbReference>
<feature type="compositionally biased region" description="Basic and acidic residues" evidence="1">
    <location>
        <begin position="268"/>
        <end position="285"/>
    </location>
</feature>
<evidence type="ECO:0000256" key="1">
    <source>
        <dbReference type="SAM" id="MobiDB-lite"/>
    </source>
</evidence>
<dbReference type="GO" id="GO:0030121">
    <property type="term" value="C:AP-1 adaptor complex"/>
    <property type="evidence" value="ECO:0007669"/>
    <property type="project" value="TreeGrafter"/>
</dbReference>
<feature type="region of interest" description="Disordered" evidence="1">
    <location>
        <begin position="105"/>
        <end position="173"/>
    </location>
</feature>
<reference evidence="3" key="1">
    <citation type="journal article" date="2023" name="G3 (Bethesda)">
        <title>Whole genome assemblies of Zophobas morio and Tenebrio molitor.</title>
        <authorList>
            <person name="Kaur S."/>
            <person name="Stinson S.A."/>
            <person name="diCenzo G.C."/>
        </authorList>
    </citation>
    <scope>NUCLEOTIDE SEQUENCE</scope>
    <source>
        <strain evidence="3">QUZm001</strain>
    </source>
</reference>
<protein>
    <recommendedName>
        <fullName evidence="2">Aftiphilin clathrin-binding box domain-containing protein</fullName>
    </recommendedName>
</protein>
<dbReference type="PANTHER" id="PTHR16156:SF10">
    <property type="entry name" value="AFTIPHILIN-RELATED"/>
    <property type="match status" value="1"/>
</dbReference>
<comment type="caution">
    <text evidence="3">The sequence shown here is derived from an EMBL/GenBank/DDBJ whole genome shotgun (WGS) entry which is preliminary data.</text>
</comment>
<dbReference type="PANTHER" id="PTHR16156">
    <property type="entry name" value="AFTIPHILIN A-RELATED"/>
    <property type="match status" value="1"/>
</dbReference>
<feature type="region of interest" description="Disordered" evidence="1">
    <location>
        <begin position="188"/>
        <end position="222"/>
    </location>
</feature>
<dbReference type="GO" id="GO:0032588">
    <property type="term" value="C:trans-Golgi network membrane"/>
    <property type="evidence" value="ECO:0007669"/>
    <property type="project" value="InterPro"/>
</dbReference>
<feature type="compositionally biased region" description="Basic and acidic residues" evidence="1">
    <location>
        <begin position="105"/>
        <end position="121"/>
    </location>
</feature>
<proteinExistence type="predicted"/>
<accession>A0AA38MB31</accession>
<feature type="compositionally biased region" description="Basic and acidic residues" evidence="1">
    <location>
        <begin position="247"/>
        <end position="257"/>
    </location>
</feature>
<dbReference type="EMBL" id="JALNTZ010000006">
    <property type="protein sequence ID" value="KAJ3649809.1"/>
    <property type="molecule type" value="Genomic_DNA"/>
</dbReference>
<keyword evidence="4" id="KW-1185">Reference proteome</keyword>
<evidence type="ECO:0000313" key="3">
    <source>
        <dbReference type="EMBL" id="KAJ3649809.1"/>
    </source>
</evidence>
<dbReference type="InterPro" id="IPR046359">
    <property type="entry name" value="Aftin-like"/>
</dbReference>
<feature type="region of interest" description="Disordered" evidence="1">
    <location>
        <begin position="484"/>
        <end position="592"/>
    </location>
</feature>
<feature type="region of interest" description="Disordered" evidence="1">
    <location>
        <begin position="234"/>
        <end position="291"/>
    </location>
</feature>
<feature type="compositionally biased region" description="Low complexity" evidence="1">
    <location>
        <begin position="489"/>
        <end position="502"/>
    </location>
</feature>
<feature type="compositionally biased region" description="Polar residues" evidence="1">
    <location>
        <begin position="931"/>
        <end position="946"/>
    </location>
</feature>
<sequence length="1009" mass="112833">MSNLIPPLLSSSPPPIVGPLDEDDDDEFGDFRAAADSYDCDDFSLPPSPQKSPEKELKTDISRVNLDINCNKSQKISSTTEMPTQNLNGSILNEEVKKDFQDRRKSLDVKVDDDPNPHEFEVNFSNSQSESPPKFFDNNKDVNSLQNDEQTEDKPTELNVSEQDSKIKDDSTAVEDVFDFESVVPISKNACDENQQNEVASVELKSSEVDNENENNLNNKENEESLFDAFSDCVQEKTSNSDDLSDMNEHSEIKSENDGIEEINFEITSKDEGESKVDDSSKEENYDNLSESSVSLKVCETDPKLSEDEFGDFENHFATEVDDIHKTSEDEFDDFVDPCPPMQDVEERIDDDFGDFESSEFADFSSQACEKPTFLEIDEKNAVDKSETILKDIFPSVDSEMKEFEFADETKGITVFDELKDVTETNALIYQWSKSNSQKMFFKALNIDTRNILYGPAWNCSMPRFAANLGLTPLEPVKTEILTPTPIQNVSSPSNSSQKNNSDIPTAQFDWSGSGLINPLDSTSAELPGNVPEESSQPQIQNDFLPTTTDKPEPIPSLFDTESLEKIAAEPSVSQNENNTDLPKTTTDDQFSQFQSPKLIPLRETHISTELNDVNGKPGWLQPTILTPDLPRKDTVIDPLDEDEFDDFQMVLPEENKEKPSAPELKSTLALPDLSEFDMTSKVATPVDISKNSQNHEHIFGVPLNNVVEEKKIDVNDDDEFTEFHSSLPQNNILKPLQPVPMEPLKPTVQYSQPTQINWPDPGVTDEDIRNIELSYFRKNEVKEEKAKEVSKDNSLDDEEWSDFVSVTNPVKSVLPERTATPDLPLSVLNLNNVQAPKQPIPVITPSGLVQTKLSSNMTLQPKSVVQTSVQPSMFKPPTTQFQPSIISNQFAANFASGNSTTMAPPTKSQSQDDDDDWSDFVSSQPPPPSQMNGYQQKTSFSQGKAPQINWTNATTNIIMNPTHFETFQSYAPPQNKKVSPMPARNVIPSISAIPDLDFIAPKNRTSKK</sequence>
<feature type="compositionally biased region" description="Polar residues" evidence="1">
    <location>
        <begin position="572"/>
        <end position="592"/>
    </location>
</feature>
<dbReference type="GO" id="GO:0030276">
    <property type="term" value="F:clathrin binding"/>
    <property type="evidence" value="ECO:0007669"/>
    <property type="project" value="InterPro"/>
</dbReference>
<feature type="region of interest" description="Disordered" evidence="1">
    <location>
        <begin position="897"/>
        <end position="946"/>
    </location>
</feature>
<feature type="compositionally biased region" description="Polar residues" evidence="1">
    <location>
        <begin position="897"/>
        <end position="908"/>
    </location>
</feature>
<dbReference type="AlphaFoldDB" id="A0AA38MB31"/>
<name>A0AA38MB31_9CUCU</name>
<dbReference type="Proteomes" id="UP001168821">
    <property type="component" value="Unassembled WGS sequence"/>
</dbReference>
<dbReference type="InterPro" id="IPR029205">
    <property type="entry name" value="Clathrin-bd"/>
</dbReference>
<feature type="compositionally biased region" description="Low complexity" evidence="1">
    <location>
        <begin position="1"/>
        <end position="11"/>
    </location>
</feature>
<evidence type="ECO:0000313" key="4">
    <source>
        <dbReference type="Proteomes" id="UP001168821"/>
    </source>
</evidence>
<feature type="domain" description="Aftiphilin clathrin-binding box" evidence="2">
    <location>
        <begin position="415"/>
        <end position="484"/>
    </location>
</feature>
<feature type="compositionally biased region" description="Polar residues" evidence="1">
    <location>
        <begin position="533"/>
        <end position="549"/>
    </location>
</feature>
<organism evidence="3 4">
    <name type="scientific">Zophobas morio</name>
    <dbReference type="NCBI Taxonomy" id="2755281"/>
    <lineage>
        <taxon>Eukaryota</taxon>
        <taxon>Metazoa</taxon>
        <taxon>Ecdysozoa</taxon>
        <taxon>Arthropoda</taxon>
        <taxon>Hexapoda</taxon>
        <taxon>Insecta</taxon>
        <taxon>Pterygota</taxon>
        <taxon>Neoptera</taxon>
        <taxon>Endopterygota</taxon>
        <taxon>Coleoptera</taxon>
        <taxon>Polyphaga</taxon>
        <taxon>Cucujiformia</taxon>
        <taxon>Tenebrionidae</taxon>
        <taxon>Zophobas</taxon>
    </lineage>
</organism>
<gene>
    <name evidence="3" type="ORF">Zmor_021529</name>
</gene>
<feature type="region of interest" description="Disordered" evidence="1">
    <location>
        <begin position="1"/>
        <end position="59"/>
    </location>
</feature>
<evidence type="ECO:0000259" key="2">
    <source>
        <dbReference type="Pfam" id="PF15045"/>
    </source>
</evidence>